<organism evidence="12 13">
    <name type="scientific">Bacteroides faecium</name>
    <dbReference type="NCBI Taxonomy" id="2715212"/>
    <lineage>
        <taxon>Bacteria</taxon>
        <taxon>Pseudomonadati</taxon>
        <taxon>Bacteroidota</taxon>
        <taxon>Bacteroidia</taxon>
        <taxon>Bacteroidales</taxon>
        <taxon>Bacteroidaceae</taxon>
        <taxon>Bacteroides</taxon>
    </lineage>
</organism>
<dbReference type="SUPFAM" id="SSF49464">
    <property type="entry name" value="Carboxypeptidase regulatory domain-like"/>
    <property type="match status" value="1"/>
</dbReference>
<keyword evidence="12" id="KW-0675">Receptor</keyword>
<dbReference type="FunFam" id="2.60.40.1120:FF:000003">
    <property type="entry name" value="Outer membrane protein Omp121"/>
    <property type="match status" value="1"/>
</dbReference>
<dbReference type="InterPro" id="IPR023997">
    <property type="entry name" value="TonB-dep_OMP_SusC/RagA_CS"/>
</dbReference>
<dbReference type="NCBIfam" id="TIGR04057">
    <property type="entry name" value="SusC_RagA_signa"/>
    <property type="match status" value="1"/>
</dbReference>
<evidence type="ECO:0000256" key="4">
    <source>
        <dbReference type="ARBA" id="ARBA00022692"/>
    </source>
</evidence>
<evidence type="ECO:0000259" key="11">
    <source>
        <dbReference type="Pfam" id="PF07715"/>
    </source>
</evidence>
<dbReference type="RefSeq" id="WP_167961580.1">
    <property type="nucleotide sequence ID" value="NZ_CP050831.1"/>
</dbReference>
<dbReference type="Gene3D" id="2.60.40.1120">
    <property type="entry name" value="Carboxypeptidase-like, regulatory domain"/>
    <property type="match status" value="1"/>
</dbReference>
<keyword evidence="3 8" id="KW-1134">Transmembrane beta strand</keyword>
<keyword evidence="7 8" id="KW-0998">Cell outer membrane</keyword>
<dbReference type="EMBL" id="CP050831">
    <property type="protein sequence ID" value="QIU93958.1"/>
    <property type="molecule type" value="Genomic_DNA"/>
</dbReference>
<dbReference type="InterPro" id="IPR000531">
    <property type="entry name" value="Beta-barrel_TonB"/>
</dbReference>
<evidence type="ECO:0000313" key="12">
    <source>
        <dbReference type="EMBL" id="QIU93958.1"/>
    </source>
</evidence>
<keyword evidence="2 8" id="KW-0813">Transport</keyword>
<evidence type="ECO:0000313" key="13">
    <source>
        <dbReference type="Proteomes" id="UP000501780"/>
    </source>
</evidence>
<evidence type="ECO:0000259" key="10">
    <source>
        <dbReference type="Pfam" id="PF00593"/>
    </source>
</evidence>
<keyword evidence="13" id="KW-1185">Reference proteome</keyword>
<evidence type="ECO:0000256" key="6">
    <source>
        <dbReference type="ARBA" id="ARBA00023136"/>
    </source>
</evidence>
<dbReference type="InterPro" id="IPR036942">
    <property type="entry name" value="Beta-barrel_TonB_sf"/>
</dbReference>
<dbReference type="InterPro" id="IPR008969">
    <property type="entry name" value="CarboxyPept-like_regulatory"/>
</dbReference>
<proteinExistence type="inferred from homology"/>
<dbReference type="Pfam" id="PF07715">
    <property type="entry name" value="Plug"/>
    <property type="match status" value="1"/>
</dbReference>
<dbReference type="InterPro" id="IPR012910">
    <property type="entry name" value="Plug_dom"/>
</dbReference>
<dbReference type="NCBIfam" id="TIGR04056">
    <property type="entry name" value="OMP_RagA_SusC"/>
    <property type="match status" value="1"/>
</dbReference>
<sequence length="1083" mass="119923">MKNDIEKQRFFCSARRWFSFLIGICVLGLSAYPIDMVAAEEFEVVEELQQISRVTGTVTDSEGEPVIGASVMVKGTSTGTVTDLDGRYSIAVKSGQTIEFSFVGMKKVSVKVADKKTINVTMHDDAVALDEVVAIGYGTMKRSDLTGAVVSVSSEAIEQMNPTSIDQVLQGRAAGVQMTQNSGIPGGGSSIQIRGLNSINSTNEPIYVIDGVTISGDTGTQTDNALSSINPLDIESMEILKDASATAIYGAQGANGVIIITTKSGKEGKAKINVEAQYGIQYLPREIEVADLREFAYHSNDIYDALGYGKSSLFADPSTLGKGTNWQQAIFRPASMQNYNFNMSGGSKGTTYKLSGNYLTQDGIASGSDFDRITLTAGMDSQVRKWLKIGGRTTLSRTTQTVTIADWNLINSAVRQKPNIPVTNLDGSYAAPEEQDNDLSNPLAVSRLSDKNNRKLSVRANVYATVAPVKWFNFKTEFSASINSDETHSFVPTYWFNAWSQNSEASREETMQNTYYWAWRNQMNFSYKPTKRQSINLMLGHEMTERESNRLYGKRLNGEDGSLPDLSAGDALTAENSGYTGRSAFLSFFGRLNYSLMERYLLTATLRYDGSSNFGDGHRWGCFPSVSAAWRINKEKFMKSVDWVSNLKLRAGYGHVGNSNVSQFAYTSVLKTIPTIWGNGNMLSRIPNEDITWETTKSFNVGLDIALFNNRVEFIADWYYKKTDDLLLILSLPGTTGTNGTINVTTQAPWDNVGSLENKGVELTLNTVNISKRNFQWRSSLVFTLNRNKVLSLNTANAFVDKTYQTGGKDRIVTRTQVGSPIGQFYGYKCIGRINSAYDLYDENGNVKIALPEGLTVDKTKGVWVGDLIFEDLNNDGVIDEKDQTIIGNPLPKFTGGFGNTFSYKGFDLNLYFTFSYGNDIMNWLNVNVDNPNERMYNITKRAAVDYAKVALIDPNGSADNIYNNYVASGAERMYRILPADPNQNNRISTRIIEDGSYLRLQNVSLSYNFPKRWVSKIGLSMVKLYANVSNLFTLTKYSGYDPEVGMARDQYSNYSQSALLNGFDTGRYPSPRVYTFGINVGF</sequence>
<feature type="domain" description="TonB-dependent receptor plug" evidence="11">
    <location>
        <begin position="143"/>
        <end position="257"/>
    </location>
</feature>
<dbReference type="PROSITE" id="PS52016">
    <property type="entry name" value="TONB_DEPENDENT_REC_3"/>
    <property type="match status" value="1"/>
</dbReference>
<keyword evidence="5 9" id="KW-0798">TonB box</keyword>
<dbReference type="KEGG" id="bfc:BacF7301_07280"/>
<dbReference type="GO" id="GO:0009279">
    <property type="term" value="C:cell outer membrane"/>
    <property type="evidence" value="ECO:0007669"/>
    <property type="project" value="UniProtKB-SubCell"/>
</dbReference>
<dbReference type="AlphaFoldDB" id="A0A6H0KN06"/>
<evidence type="ECO:0000256" key="2">
    <source>
        <dbReference type="ARBA" id="ARBA00022448"/>
    </source>
</evidence>
<feature type="domain" description="TonB-dependent receptor-like beta-barrel" evidence="10">
    <location>
        <begin position="447"/>
        <end position="787"/>
    </location>
</feature>
<keyword evidence="6 8" id="KW-0472">Membrane</keyword>
<dbReference type="Gene3D" id="2.170.130.10">
    <property type="entry name" value="TonB-dependent receptor, plug domain"/>
    <property type="match status" value="1"/>
</dbReference>
<protein>
    <submittedName>
        <fullName evidence="12">TonB-dependent receptor</fullName>
    </submittedName>
</protein>
<evidence type="ECO:0000256" key="8">
    <source>
        <dbReference type="PROSITE-ProRule" id="PRU01360"/>
    </source>
</evidence>
<dbReference type="InterPro" id="IPR037066">
    <property type="entry name" value="Plug_dom_sf"/>
</dbReference>
<accession>A0A6H0KN06</accession>
<evidence type="ECO:0000256" key="3">
    <source>
        <dbReference type="ARBA" id="ARBA00022452"/>
    </source>
</evidence>
<comment type="similarity">
    <text evidence="8 9">Belongs to the TonB-dependent receptor family.</text>
</comment>
<dbReference type="Proteomes" id="UP000501780">
    <property type="component" value="Chromosome"/>
</dbReference>
<comment type="subcellular location">
    <subcellularLocation>
        <location evidence="1 8">Cell outer membrane</location>
        <topology evidence="1 8">Multi-pass membrane protein</topology>
    </subcellularLocation>
</comment>
<dbReference type="Pfam" id="PF00593">
    <property type="entry name" value="TonB_dep_Rec_b-barrel"/>
    <property type="match status" value="1"/>
</dbReference>
<name>A0A6H0KN06_9BACE</name>
<dbReference type="Pfam" id="PF13715">
    <property type="entry name" value="CarbopepD_reg_2"/>
    <property type="match status" value="1"/>
</dbReference>
<evidence type="ECO:0000256" key="1">
    <source>
        <dbReference type="ARBA" id="ARBA00004571"/>
    </source>
</evidence>
<evidence type="ECO:0000256" key="7">
    <source>
        <dbReference type="ARBA" id="ARBA00023237"/>
    </source>
</evidence>
<evidence type="ECO:0000256" key="5">
    <source>
        <dbReference type="ARBA" id="ARBA00023077"/>
    </source>
</evidence>
<reference evidence="12 13" key="1">
    <citation type="submission" date="2020-03" db="EMBL/GenBank/DDBJ databases">
        <title>Genomic analysis of Bacteroides faecium CBA7301.</title>
        <authorList>
            <person name="Kim J."/>
            <person name="Roh S.W."/>
        </authorList>
    </citation>
    <scope>NUCLEOTIDE SEQUENCE [LARGE SCALE GENOMIC DNA]</scope>
    <source>
        <strain evidence="12 13">CBA7301</strain>
    </source>
</reference>
<dbReference type="InterPro" id="IPR023996">
    <property type="entry name" value="TonB-dep_OMP_SusC/RagA"/>
</dbReference>
<dbReference type="Gene3D" id="2.40.170.20">
    <property type="entry name" value="TonB-dependent receptor, beta-barrel domain"/>
    <property type="match status" value="1"/>
</dbReference>
<gene>
    <name evidence="12" type="ORF">BacF7301_07280</name>
</gene>
<dbReference type="InterPro" id="IPR039426">
    <property type="entry name" value="TonB-dep_rcpt-like"/>
</dbReference>
<dbReference type="SUPFAM" id="SSF56935">
    <property type="entry name" value="Porins"/>
    <property type="match status" value="1"/>
</dbReference>
<keyword evidence="4 8" id="KW-0812">Transmembrane</keyword>
<evidence type="ECO:0000256" key="9">
    <source>
        <dbReference type="RuleBase" id="RU003357"/>
    </source>
</evidence>